<evidence type="ECO:0000256" key="2">
    <source>
        <dbReference type="SAM" id="Phobius"/>
    </source>
</evidence>
<evidence type="ECO:0000256" key="1">
    <source>
        <dbReference type="SAM" id="MobiDB-lite"/>
    </source>
</evidence>
<organism evidence="3 4">
    <name type="scientific">Steinernema carpocapsae</name>
    <name type="common">Entomopathogenic nematode</name>
    <dbReference type="NCBI Taxonomy" id="34508"/>
    <lineage>
        <taxon>Eukaryota</taxon>
        <taxon>Metazoa</taxon>
        <taxon>Ecdysozoa</taxon>
        <taxon>Nematoda</taxon>
        <taxon>Chromadorea</taxon>
        <taxon>Rhabditida</taxon>
        <taxon>Tylenchina</taxon>
        <taxon>Panagrolaimomorpha</taxon>
        <taxon>Strongyloidoidea</taxon>
        <taxon>Steinernematidae</taxon>
        <taxon>Steinernema</taxon>
    </lineage>
</organism>
<comment type="caution">
    <text evidence="3">The sequence shown here is derived from an EMBL/GenBank/DDBJ whole genome shotgun (WGS) entry which is preliminary data.</text>
</comment>
<keyword evidence="4" id="KW-1185">Reference proteome</keyword>
<evidence type="ECO:0000313" key="3">
    <source>
        <dbReference type="EMBL" id="TKR69257.1"/>
    </source>
</evidence>
<name>A0A4U5MIR3_STECR</name>
<evidence type="ECO:0000313" key="4">
    <source>
        <dbReference type="Proteomes" id="UP000298663"/>
    </source>
</evidence>
<dbReference type="AlphaFoldDB" id="A0A4U5MIR3"/>
<dbReference type="EMBL" id="AZBU02000007">
    <property type="protein sequence ID" value="TKR69257.1"/>
    <property type="molecule type" value="Genomic_DNA"/>
</dbReference>
<reference evidence="3 4" key="2">
    <citation type="journal article" date="2019" name="G3 (Bethesda)">
        <title>Hybrid Assembly of the Genome of the Entomopathogenic Nematode Steinernema carpocapsae Identifies the X-Chromosome.</title>
        <authorList>
            <person name="Serra L."/>
            <person name="Macchietto M."/>
            <person name="Macias-Munoz A."/>
            <person name="McGill C.J."/>
            <person name="Rodriguez I.M."/>
            <person name="Rodriguez B."/>
            <person name="Murad R."/>
            <person name="Mortazavi A."/>
        </authorList>
    </citation>
    <scope>NUCLEOTIDE SEQUENCE [LARGE SCALE GENOMIC DNA]</scope>
    <source>
        <strain evidence="3 4">ALL</strain>
    </source>
</reference>
<keyword evidence="2" id="KW-0812">Transmembrane</keyword>
<dbReference type="OrthoDB" id="10373012at2759"/>
<dbReference type="Proteomes" id="UP000298663">
    <property type="component" value="Unassembled WGS sequence"/>
</dbReference>
<gene>
    <name evidence="3" type="ORF">L596_021438</name>
</gene>
<accession>A0A4U5MIR3</accession>
<feature type="transmembrane region" description="Helical" evidence="2">
    <location>
        <begin position="36"/>
        <end position="62"/>
    </location>
</feature>
<reference evidence="3 4" key="1">
    <citation type="journal article" date="2015" name="Genome Biol.">
        <title>Comparative genomics of Steinernema reveals deeply conserved gene regulatory networks.</title>
        <authorList>
            <person name="Dillman A.R."/>
            <person name="Macchietto M."/>
            <person name="Porter C.F."/>
            <person name="Rogers A."/>
            <person name="Williams B."/>
            <person name="Antoshechkin I."/>
            <person name="Lee M.M."/>
            <person name="Goodwin Z."/>
            <person name="Lu X."/>
            <person name="Lewis E.E."/>
            <person name="Goodrich-Blair H."/>
            <person name="Stock S.P."/>
            <person name="Adams B.J."/>
            <person name="Sternberg P.W."/>
            <person name="Mortazavi A."/>
        </authorList>
    </citation>
    <scope>NUCLEOTIDE SEQUENCE [LARGE SCALE GENOMIC DNA]</scope>
    <source>
        <strain evidence="3 4">ALL</strain>
    </source>
</reference>
<keyword evidence="2" id="KW-1133">Transmembrane helix</keyword>
<feature type="region of interest" description="Disordered" evidence="1">
    <location>
        <begin position="72"/>
        <end position="95"/>
    </location>
</feature>
<sequence>MVADNVDEALYSVNKLLKEANRTVSHLSSAVSYVPLITFIFFAVLSIMVLACILFVAFQYYVGHRLYQRHKENNPIRSRHSTPESGRLIKGEQQL</sequence>
<keyword evidence="2" id="KW-0472">Membrane</keyword>
<proteinExistence type="predicted"/>
<protein>
    <submittedName>
        <fullName evidence="3">Uncharacterized protein</fullName>
    </submittedName>
</protein>